<evidence type="ECO:0000313" key="2">
    <source>
        <dbReference type="EMBL" id="BCG62018.1"/>
    </source>
</evidence>
<sequence>MLFSFLLLSLVSMMATTVRSAEHDVSLWDDESHLSDSLNTVTIDEMSMTKLKKNFDIKNADQTMKVNFYNLWTATKRKLANPGKLVRITSMVLCWIPQANNLAGKVTLMLVDNRKEKTDGARIESQVTFKPDRPVIGIFYHNYAMSIDDLKYMDLEFISHGINMVQGRVGRLSFGYKTVITGSTYYNKKNAEVFYLPVEDLPELSVEDSSDIYKKFVLKMKSKKQKEIEYFQKMKLYIDMSRTPVNELTTSSANVLDSLNRDMQILLKYEEDAKKYKISNDQVKELQAAIADTKNRIEVYKNGESEPDQPESKFAFLNNPI</sequence>
<feature type="region of interest" description="Disordered" evidence="1">
    <location>
        <begin position="302"/>
        <end position="321"/>
    </location>
</feature>
<reference evidence="2" key="1">
    <citation type="journal article" date="2020" name="Plant">
        <title>First report of pear chlorotic leaf spot-associated virus on Japanese and European pears in Japan and its detection from an eriophyid mite.</title>
        <authorList>
            <person name="Kubota K."/>
            <person name="Chiaki Y."/>
            <person name="Yanagisawa H."/>
            <person name="Takeyama S."/>
            <person name="Suzuki R."/>
            <person name="Koyama M."/>
            <person name="Horikawa T."/>
            <person name="Toda S."/>
            <person name="Kadono F."/>
        </authorList>
    </citation>
    <scope>NUCLEOTIDE SEQUENCE</scope>
    <source>
        <strain evidence="2">Ibaraki_Tsukuba_2018</strain>
    </source>
</reference>
<proteinExistence type="predicted"/>
<organism evidence="2">
    <name type="scientific">Pear chlorotic leaf spot-associated virus</name>
    <dbReference type="NCBI Taxonomy" id="2603627"/>
    <lineage>
        <taxon>Viruses</taxon>
        <taxon>Riboviria</taxon>
        <taxon>Orthornavirae</taxon>
        <taxon>Negarnaviricota</taxon>
        <taxon>Polyploviricotina</taxon>
        <taxon>Bunyaviricetes</taxon>
        <taxon>Elliovirales</taxon>
        <taxon>Fimoviridae</taxon>
        <taxon>Emaravirus</taxon>
        <taxon>Emaravirus pyri</taxon>
    </lineage>
</organism>
<name>A0A7R6W513_9VIRU</name>
<gene>
    <name evidence="2" type="primary">P4</name>
</gene>
<dbReference type="EMBL" id="LC554759">
    <property type="protein sequence ID" value="BCG62018.1"/>
    <property type="molecule type" value="Viral_cRNA"/>
</dbReference>
<evidence type="ECO:0000256" key="1">
    <source>
        <dbReference type="SAM" id="MobiDB-lite"/>
    </source>
</evidence>
<protein>
    <submittedName>
        <fullName evidence="2">Putative movement protein</fullName>
    </submittedName>
</protein>
<accession>A0A7R6W513</accession>